<evidence type="ECO:0000313" key="2">
    <source>
        <dbReference type="Proteomes" id="UP001642464"/>
    </source>
</evidence>
<evidence type="ECO:0000313" key="1">
    <source>
        <dbReference type="EMBL" id="CAK9046774.1"/>
    </source>
</evidence>
<sequence length="185" mass="21520">MQCSRKVGVYQTARQPTVSRSVRATGKTRLPPDAALELDSVWRIDPKDFKTGWDSEQGKWIDLPKNMIKKWWRQPGYLTPFGYRNPPMWSKKDYALACTEMKMAAIEANMIKDLKEKGWTIEQIRGRASAFEFIEHDKLPKLTPKLTFLLQVKALWEGKDPRNDELLDLGEIYKKDTGRDLDDED</sequence>
<comment type="caution">
    <text evidence="1">The sequence shown here is derived from an EMBL/GenBank/DDBJ whole genome shotgun (WGS) entry which is preliminary data.</text>
</comment>
<keyword evidence="2" id="KW-1185">Reference proteome</keyword>
<name>A0ABP0M7N0_9DINO</name>
<reference evidence="1 2" key="1">
    <citation type="submission" date="2024-02" db="EMBL/GenBank/DDBJ databases">
        <authorList>
            <person name="Chen Y."/>
            <person name="Shah S."/>
            <person name="Dougan E. K."/>
            <person name="Thang M."/>
            <person name="Chan C."/>
        </authorList>
    </citation>
    <scope>NUCLEOTIDE SEQUENCE [LARGE SCALE GENOMIC DNA]</scope>
</reference>
<gene>
    <name evidence="1" type="ORF">SCF082_LOCUS26283</name>
</gene>
<dbReference type="EMBL" id="CAXAMM010019957">
    <property type="protein sequence ID" value="CAK9046774.1"/>
    <property type="molecule type" value="Genomic_DNA"/>
</dbReference>
<proteinExistence type="predicted"/>
<accession>A0ABP0M7N0</accession>
<protein>
    <submittedName>
        <fullName evidence="1">Uncharacterized protein</fullName>
    </submittedName>
</protein>
<dbReference type="Proteomes" id="UP001642464">
    <property type="component" value="Unassembled WGS sequence"/>
</dbReference>
<organism evidence="1 2">
    <name type="scientific">Durusdinium trenchii</name>
    <dbReference type="NCBI Taxonomy" id="1381693"/>
    <lineage>
        <taxon>Eukaryota</taxon>
        <taxon>Sar</taxon>
        <taxon>Alveolata</taxon>
        <taxon>Dinophyceae</taxon>
        <taxon>Suessiales</taxon>
        <taxon>Symbiodiniaceae</taxon>
        <taxon>Durusdinium</taxon>
    </lineage>
</organism>